<dbReference type="InterPro" id="IPR000719">
    <property type="entry name" value="Prot_kinase_dom"/>
</dbReference>
<dbReference type="PROSITE" id="PS00108">
    <property type="entry name" value="PROTEIN_KINASE_ST"/>
    <property type="match status" value="1"/>
</dbReference>
<dbReference type="Gene3D" id="1.10.510.10">
    <property type="entry name" value="Transferase(Phosphotransferase) domain 1"/>
    <property type="match status" value="1"/>
</dbReference>
<dbReference type="Pfam" id="PF06985">
    <property type="entry name" value="HET"/>
    <property type="match status" value="1"/>
</dbReference>
<feature type="compositionally biased region" description="Basic and acidic residues" evidence="1">
    <location>
        <begin position="63"/>
        <end position="73"/>
    </location>
</feature>
<dbReference type="EMBL" id="JAWHQM010000017">
    <property type="protein sequence ID" value="KAK5630875.1"/>
    <property type="molecule type" value="Genomic_DNA"/>
</dbReference>
<dbReference type="PANTHER" id="PTHR33112:SF10">
    <property type="entry name" value="TOL"/>
    <property type="match status" value="1"/>
</dbReference>
<dbReference type="GO" id="GO:0004672">
    <property type="term" value="F:protein kinase activity"/>
    <property type="evidence" value="ECO:0007669"/>
    <property type="project" value="InterPro"/>
</dbReference>
<feature type="region of interest" description="Disordered" evidence="1">
    <location>
        <begin position="639"/>
        <end position="691"/>
    </location>
</feature>
<evidence type="ECO:0000313" key="3">
    <source>
        <dbReference type="EMBL" id="KAK5630875.1"/>
    </source>
</evidence>
<gene>
    <name evidence="3" type="ORF">RRF57_006590</name>
</gene>
<keyword evidence="4" id="KW-1185">Reference proteome</keyword>
<dbReference type="PANTHER" id="PTHR33112">
    <property type="entry name" value="DOMAIN PROTEIN, PUTATIVE-RELATED"/>
    <property type="match status" value="1"/>
</dbReference>
<dbReference type="SUPFAM" id="SSF56112">
    <property type="entry name" value="Protein kinase-like (PK-like)"/>
    <property type="match status" value="1"/>
</dbReference>
<dbReference type="InterPro" id="IPR008271">
    <property type="entry name" value="Ser/Thr_kinase_AS"/>
</dbReference>
<feature type="domain" description="Protein kinase" evidence="2">
    <location>
        <begin position="297"/>
        <end position="602"/>
    </location>
</feature>
<dbReference type="GO" id="GO:0005524">
    <property type="term" value="F:ATP binding"/>
    <property type="evidence" value="ECO:0007669"/>
    <property type="project" value="InterPro"/>
</dbReference>
<dbReference type="Proteomes" id="UP001305414">
    <property type="component" value="Unassembled WGS sequence"/>
</dbReference>
<feature type="region of interest" description="Disordered" evidence="1">
    <location>
        <begin position="45"/>
        <end position="73"/>
    </location>
</feature>
<evidence type="ECO:0000256" key="1">
    <source>
        <dbReference type="SAM" id="MobiDB-lite"/>
    </source>
</evidence>
<dbReference type="SMART" id="SM00220">
    <property type="entry name" value="S_TKc"/>
    <property type="match status" value="1"/>
</dbReference>
<evidence type="ECO:0000313" key="4">
    <source>
        <dbReference type="Proteomes" id="UP001305414"/>
    </source>
</evidence>
<comment type="caution">
    <text evidence="3">The sequence shown here is derived from an EMBL/GenBank/DDBJ whole genome shotgun (WGS) entry which is preliminary data.</text>
</comment>
<protein>
    <recommendedName>
        <fullName evidence="2">Protein kinase domain-containing protein</fullName>
    </recommendedName>
</protein>
<organism evidence="3 4">
    <name type="scientific">Xylaria bambusicola</name>
    <dbReference type="NCBI Taxonomy" id="326684"/>
    <lineage>
        <taxon>Eukaryota</taxon>
        <taxon>Fungi</taxon>
        <taxon>Dikarya</taxon>
        <taxon>Ascomycota</taxon>
        <taxon>Pezizomycotina</taxon>
        <taxon>Sordariomycetes</taxon>
        <taxon>Xylariomycetidae</taxon>
        <taxon>Xylariales</taxon>
        <taxon>Xylariaceae</taxon>
        <taxon>Xylaria</taxon>
    </lineage>
</organism>
<reference evidence="3 4" key="1">
    <citation type="submission" date="2023-10" db="EMBL/GenBank/DDBJ databases">
        <title>Draft genome sequence of Xylaria bambusicola isolate GMP-LS, the root and basal stem rot pathogen of sugarcane in Indonesia.</title>
        <authorList>
            <person name="Selvaraj P."/>
            <person name="Muralishankar V."/>
            <person name="Muruganantham S."/>
            <person name="Sp S."/>
            <person name="Haryani S."/>
            <person name="Lau K.J.X."/>
            <person name="Naqvi N.I."/>
        </authorList>
    </citation>
    <scope>NUCLEOTIDE SEQUENCE [LARGE SCALE GENOMIC DNA]</scope>
    <source>
        <strain evidence="3">GMP-LS</strain>
    </source>
</reference>
<proteinExistence type="predicted"/>
<dbReference type="CDD" id="cd00180">
    <property type="entry name" value="PKc"/>
    <property type="match status" value="1"/>
</dbReference>
<evidence type="ECO:0000259" key="2">
    <source>
        <dbReference type="PROSITE" id="PS50011"/>
    </source>
</evidence>
<dbReference type="InterPro" id="IPR011009">
    <property type="entry name" value="Kinase-like_dom_sf"/>
</dbReference>
<accession>A0AAN7YZ13</accession>
<dbReference type="PROSITE" id="PS50011">
    <property type="entry name" value="PROTEIN_KINASE_DOM"/>
    <property type="match status" value="1"/>
</dbReference>
<feature type="compositionally biased region" description="Polar residues" evidence="1">
    <location>
        <begin position="645"/>
        <end position="658"/>
    </location>
</feature>
<dbReference type="InterPro" id="IPR010730">
    <property type="entry name" value="HET"/>
</dbReference>
<name>A0AAN7YZ13_9PEZI</name>
<dbReference type="Pfam" id="PF00069">
    <property type="entry name" value="Pkinase"/>
    <property type="match status" value="1"/>
</dbReference>
<sequence length="1319" mass="149403">MFLFHEMPQQFAMAGSRGICYWVGTTLQAIKTYFKHQPHDSGVEDPGYDYCTNQGGSSGLGSNRERGHLDRDDPNFQQDSTILYLQTPQQALSNSTIDRGQSQEAKMVSSDELNKLENIRDEITEKLRESNENKEERFLVRSSLKAFLDIQSVQHILREGKLQENEANILTLAQFIIERALSVFAILIKMDRPHLIKTFHRDDFDEDMLPIRYEGARSKWSVKPYFKKASNPTSNVVLQEIFTQGGWTYSDVAEFCDTNQWHFFPLVFTRERFRYNISSDMRLPYTPAAKELKTAHSNYSRVAKRSIYPECFKSSIQTVLDDDQNFCVAVKTLIGSSESEADKEATALEDIRRSANVHLIKAIAYIRTEPKVEFSFVFPWAEHGNLWDFWVRQRGAPRNSAYFIGVFRQLRCLARAINELSDKNLRHGDLKPENIVCFKADEGLPAGKDEEPNAMVRLVIIDVGLAKIHDENTQVRAKTDTKVSTRRYAAPELETNPDRLSRRFDVWSMGCIFLEFAIWLIYGNKKLVDFTTCTGHGPSETEKFKFFTIKLNQELLGSSEPKLIAHRHDKVDELLSEMQTNPLCSKGTAIRRLVDLISNTMLVVDLSDDKPPPPETGIQPTCKCIQSTHLASLPGMEDHFDTEEQTNSNRDLHAQQSLPEIRISKAPTMNSITANSRSDDDNDSPSKPGRPYARVIKEELESILSDLENGTIDAIKLDDKATKLPSAAETSGLLNIAHRLNDDWDYAPDDAIARDVFSKLDPTAFSTNSKSTSALCGRCRDLRLWSPTCSFSDSPVGLEDKTKVEGCELCRLLLQSINSRSSQSGNQQVHFLRAGCYLTLRDDRKKIVANLCTASNVQIGFPELPAAASETHLEILKQWITDCDRSHECYPKDDTFIPTRLLDIRNNCSGTIRLILNNEAHSKLGHYATLSHRWGPPQHHKFFEHRGVKTEIKISALPRTFQDAVSVAYGLGLQYLWIDSLCIIQDDPSDWETESKLMEHVFSSSYCTIAASCSFGSGDGFLKARPARRSVTMQGPPDSNATYFVCETIDDFFQDVEKSELNQRGWVLQERALSRRTIYFTNRQCYWECGGGYAKGLRIEIFQDLYERYSRLALSYPSDRPIAIRGLESRLISTFGTSGGVGVFDIYLHRSLLWERASDALKSITGSSHVHVPSWSWMAYDGPISYLTIPFGEVTWSEDITSPFSEDGSRNADLSGNLSNNIIATSPLELEAPVWNLLDAENGERMMDNPGRTLDHPIQCVILGKSKMPPMDESQVHWVLLVHQKRVADNVALYERVGVAVLKKHHIAFDKPQGRKRIQ</sequence>